<comment type="caution">
    <text evidence="3">The sequence shown here is derived from an EMBL/GenBank/DDBJ whole genome shotgun (WGS) entry which is preliminary data.</text>
</comment>
<evidence type="ECO:0000256" key="1">
    <source>
        <dbReference type="SAM" id="MobiDB-lite"/>
    </source>
</evidence>
<dbReference type="EMBL" id="JBBXMP010000044">
    <property type="protein sequence ID" value="KAL0065658.1"/>
    <property type="molecule type" value="Genomic_DNA"/>
</dbReference>
<evidence type="ECO:0000313" key="4">
    <source>
        <dbReference type="Proteomes" id="UP001437256"/>
    </source>
</evidence>
<feature type="transmembrane region" description="Helical" evidence="2">
    <location>
        <begin position="59"/>
        <end position="78"/>
    </location>
</feature>
<keyword evidence="2" id="KW-1133">Transmembrane helix</keyword>
<gene>
    <name evidence="3" type="ORF">AAF712_007299</name>
</gene>
<feature type="region of interest" description="Disordered" evidence="1">
    <location>
        <begin position="1"/>
        <end position="49"/>
    </location>
</feature>
<name>A0ABR2ZXY3_9AGAR</name>
<feature type="compositionally biased region" description="Low complexity" evidence="1">
    <location>
        <begin position="36"/>
        <end position="48"/>
    </location>
</feature>
<sequence>MASQSPELQREGKGPNPPSLHQHSFATPNQLEANTPGSSPLLQQSSGSNWSRLEPGEKIFFTFVLLAVSVGFALIFAIEIRMIRASNTGDPDAV</sequence>
<organism evidence="3 4">
    <name type="scientific">Marasmius tenuissimus</name>
    <dbReference type="NCBI Taxonomy" id="585030"/>
    <lineage>
        <taxon>Eukaryota</taxon>
        <taxon>Fungi</taxon>
        <taxon>Dikarya</taxon>
        <taxon>Basidiomycota</taxon>
        <taxon>Agaricomycotina</taxon>
        <taxon>Agaricomycetes</taxon>
        <taxon>Agaricomycetidae</taxon>
        <taxon>Agaricales</taxon>
        <taxon>Marasmiineae</taxon>
        <taxon>Marasmiaceae</taxon>
        <taxon>Marasmius</taxon>
    </lineage>
</organism>
<reference evidence="3 4" key="1">
    <citation type="submission" date="2024-05" db="EMBL/GenBank/DDBJ databases">
        <title>A draft genome resource for the thread blight pathogen Marasmius tenuissimus strain MS-2.</title>
        <authorList>
            <person name="Yulfo-Soto G.E."/>
            <person name="Baruah I.K."/>
            <person name="Amoako-Attah I."/>
            <person name="Bukari Y."/>
            <person name="Meinhardt L.W."/>
            <person name="Bailey B.A."/>
            <person name="Cohen S.P."/>
        </authorList>
    </citation>
    <scope>NUCLEOTIDE SEQUENCE [LARGE SCALE GENOMIC DNA]</scope>
    <source>
        <strain evidence="3 4">MS-2</strain>
    </source>
</reference>
<accession>A0ABR2ZXY3</accession>
<feature type="compositionally biased region" description="Polar residues" evidence="1">
    <location>
        <begin position="19"/>
        <end position="35"/>
    </location>
</feature>
<keyword evidence="4" id="KW-1185">Reference proteome</keyword>
<evidence type="ECO:0000313" key="3">
    <source>
        <dbReference type="EMBL" id="KAL0065658.1"/>
    </source>
</evidence>
<evidence type="ECO:0000256" key="2">
    <source>
        <dbReference type="SAM" id="Phobius"/>
    </source>
</evidence>
<dbReference type="Proteomes" id="UP001437256">
    <property type="component" value="Unassembled WGS sequence"/>
</dbReference>
<protein>
    <submittedName>
        <fullName evidence="3">Uncharacterized protein</fullName>
    </submittedName>
</protein>
<keyword evidence="2" id="KW-0472">Membrane</keyword>
<keyword evidence="2" id="KW-0812">Transmembrane</keyword>
<proteinExistence type="predicted"/>